<sequence length="222" mass="24424">MPSTDLSNDIAASRDDILKQLASVADHPVELVAVSKKQPDERLQAALDCGQRVFGENRVQEAQEHWQHRRDIEGLTLHLIGPLQSNKSEDAVALFDVIQTVDRKKIVRTLSEAAEKLNRFPHLLIQVNTGEEDQKSGVLPADLEELIDYTRATYPGELKGLMSIPPVDEPAGPHFALLKKLADRAGLPWVSMGMSADYELGAKLGATHVRVGSAFFGERKTA</sequence>
<evidence type="ECO:0000313" key="7">
    <source>
        <dbReference type="Proteomes" id="UP000265845"/>
    </source>
</evidence>
<dbReference type="Pfam" id="PF01168">
    <property type="entry name" value="Ala_racemase_N"/>
    <property type="match status" value="1"/>
</dbReference>
<dbReference type="PIRSF" id="PIRSF004848">
    <property type="entry name" value="YBL036c_PLPDEIII"/>
    <property type="match status" value="1"/>
</dbReference>
<dbReference type="AlphaFoldDB" id="A0A399RM88"/>
<dbReference type="PANTHER" id="PTHR10146:SF14">
    <property type="entry name" value="PYRIDOXAL PHOSPHATE HOMEOSTASIS PROTEIN"/>
    <property type="match status" value="1"/>
</dbReference>
<dbReference type="HAMAP" id="MF_02087">
    <property type="entry name" value="PLP_homeostasis"/>
    <property type="match status" value="1"/>
</dbReference>
<dbReference type="NCBIfam" id="TIGR00044">
    <property type="entry name" value="YggS family pyridoxal phosphate-dependent enzyme"/>
    <property type="match status" value="1"/>
</dbReference>
<dbReference type="EMBL" id="QWGA01000003">
    <property type="protein sequence ID" value="RIJ31841.1"/>
    <property type="molecule type" value="Genomic_DNA"/>
</dbReference>
<name>A0A399RM88_9PROT</name>
<feature type="domain" description="Alanine racemase N-terminal" evidence="5">
    <location>
        <begin position="19"/>
        <end position="219"/>
    </location>
</feature>
<dbReference type="GO" id="GO:0030170">
    <property type="term" value="F:pyridoxal phosphate binding"/>
    <property type="evidence" value="ECO:0007669"/>
    <property type="project" value="UniProtKB-UniRule"/>
</dbReference>
<dbReference type="OrthoDB" id="9804072at2"/>
<dbReference type="PANTHER" id="PTHR10146">
    <property type="entry name" value="PROLINE SYNTHETASE CO-TRANSCRIBED BACTERIAL HOMOLOG PROTEIN"/>
    <property type="match status" value="1"/>
</dbReference>
<dbReference type="SUPFAM" id="SSF51419">
    <property type="entry name" value="PLP-binding barrel"/>
    <property type="match status" value="1"/>
</dbReference>
<gene>
    <name evidence="6" type="ORF">D1222_06265</name>
</gene>
<evidence type="ECO:0000256" key="1">
    <source>
        <dbReference type="ARBA" id="ARBA00022898"/>
    </source>
</evidence>
<dbReference type="Proteomes" id="UP000265845">
    <property type="component" value="Unassembled WGS sequence"/>
</dbReference>
<dbReference type="InterPro" id="IPR001608">
    <property type="entry name" value="Ala_racemase_N"/>
</dbReference>
<accession>A0A399RM88</accession>
<dbReference type="FunFam" id="3.20.20.10:FF:000018">
    <property type="entry name" value="Pyridoxal phosphate homeostasis protein"/>
    <property type="match status" value="1"/>
</dbReference>
<evidence type="ECO:0000313" key="6">
    <source>
        <dbReference type="EMBL" id="RIJ31841.1"/>
    </source>
</evidence>
<evidence type="ECO:0000256" key="3">
    <source>
        <dbReference type="PIRSR" id="PIRSR004848-1"/>
    </source>
</evidence>
<comment type="cofactor">
    <cofactor evidence="3">
        <name>pyridoxal 5'-phosphate</name>
        <dbReference type="ChEBI" id="CHEBI:597326"/>
    </cofactor>
</comment>
<dbReference type="Gene3D" id="3.20.20.10">
    <property type="entry name" value="Alanine racemase"/>
    <property type="match status" value="1"/>
</dbReference>
<comment type="similarity">
    <text evidence="2 4">Belongs to the pyridoxal phosphate-binding protein YggS/PROSC family.</text>
</comment>
<evidence type="ECO:0000256" key="2">
    <source>
        <dbReference type="HAMAP-Rule" id="MF_02087"/>
    </source>
</evidence>
<reference evidence="6 7" key="1">
    <citation type="submission" date="2018-08" db="EMBL/GenBank/DDBJ databases">
        <title>Henriciella mobilis sp. nov., isolated from seawater.</title>
        <authorList>
            <person name="Cheng H."/>
            <person name="Wu Y.-H."/>
            <person name="Xu X.-W."/>
            <person name="Guo L.-L."/>
        </authorList>
    </citation>
    <scope>NUCLEOTIDE SEQUENCE [LARGE SCALE GENOMIC DNA]</scope>
    <source>
        <strain evidence="6 7">CCUG67844</strain>
    </source>
</reference>
<evidence type="ECO:0000256" key="4">
    <source>
        <dbReference type="RuleBase" id="RU004514"/>
    </source>
</evidence>
<feature type="modified residue" description="N6-(pyridoxal phosphate)lysine" evidence="2 3">
    <location>
        <position position="36"/>
    </location>
</feature>
<dbReference type="CDD" id="cd00635">
    <property type="entry name" value="PLPDE_III_YBL036c_like"/>
    <property type="match status" value="1"/>
</dbReference>
<organism evidence="6 7">
    <name type="scientific">Henriciella algicola</name>
    <dbReference type="NCBI Taxonomy" id="1608422"/>
    <lineage>
        <taxon>Bacteria</taxon>
        <taxon>Pseudomonadati</taxon>
        <taxon>Pseudomonadota</taxon>
        <taxon>Alphaproteobacteria</taxon>
        <taxon>Hyphomonadales</taxon>
        <taxon>Hyphomonadaceae</taxon>
        <taxon>Henriciella</taxon>
    </lineage>
</organism>
<protein>
    <recommendedName>
        <fullName evidence="2">Pyridoxal phosphate homeostasis protein</fullName>
        <shortName evidence="2">PLP homeostasis protein</shortName>
    </recommendedName>
</protein>
<keyword evidence="1 2" id="KW-0663">Pyridoxal phosphate</keyword>
<evidence type="ECO:0000259" key="5">
    <source>
        <dbReference type="Pfam" id="PF01168"/>
    </source>
</evidence>
<proteinExistence type="inferred from homology"/>
<keyword evidence="7" id="KW-1185">Reference proteome</keyword>
<comment type="caution">
    <text evidence="6">The sequence shown here is derived from an EMBL/GenBank/DDBJ whole genome shotgun (WGS) entry which is preliminary data.</text>
</comment>
<dbReference type="RefSeq" id="WP_119453330.1">
    <property type="nucleotide sequence ID" value="NZ_QWGA01000003.1"/>
</dbReference>
<dbReference type="InterPro" id="IPR011078">
    <property type="entry name" value="PyrdxlP_homeostasis"/>
</dbReference>
<comment type="function">
    <text evidence="2">Pyridoxal 5'-phosphate (PLP)-binding protein, which is involved in PLP homeostasis.</text>
</comment>
<dbReference type="InterPro" id="IPR029066">
    <property type="entry name" value="PLP-binding_barrel"/>
</dbReference>